<reference evidence="2" key="1">
    <citation type="journal article" date="2021" name="Proc. Natl. Acad. Sci. U.S.A.">
        <title>A Catalog of Tens of Thousands of Viruses from Human Metagenomes Reveals Hidden Associations with Chronic Diseases.</title>
        <authorList>
            <person name="Tisza M.J."/>
            <person name="Buck C.B."/>
        </authorList>
    </citation>
    <scope>NUCLEOTIDE SEQUENCE</scope>
    <source>
        <strain evidence="2">CtML55</strain>
    </source>
</reference>
<dbReference type="EMBL" id="BK059105">
    <property type="protein sequence ID" value="DAE30735.1"/>
    <property type="molecule type" value="Genomic_DNA"/>
</dbReference>
<feature type="transmembrane region" description="Helical" evidence="1">
    <location>
        <begin position="46"/>
        <end position="65"/>
    </location>
</feature>
<feature type="transmembrane region" description="Helical" evidence="1">
    <location>
        <begin position="77"/>
        <end position="97"/>
    </location>
</feature>
<keyword evidence="1" id="KW-1133">Transmembrane helix</keyword>
<feature type="transmembrane region" description="Helical" evidence="1">
    <location>
        <begin position="103"/>
        <end position="122"/>
    </location>
</feature>
<name>A0A8S5RH80_9VIRU</name>
<feature type="transmembrane region" description="Helical" evidence="1">
    <location>
        <begin position="12"/>
        <end position="34"/>
    </location>
</feature>
<keyword evidence="1" id="KW-0472">Membrane</keyword>
<organism evidence="2">
    <name type="scientific">virus sp. ctML55</name>
    <dbReference type="NCBI Taxonomy" id="2827627"/>
    <lineage>
        <taxon>Viruses</taxon>
    </lineage>
</organism>
<protein>
    <submittedName>
        <fullName evidence="2">Uncharacterized protein</fullName>
    </submittedName>
</protein>
<evidence type="ECO:0000256" key="1">
    <source>
        <dbReference type="SAM" id="Phobius"/>
    </source>
</evidence>
<proteinExistence type="predicted"/>
<evidence type="ECO:0000313" key="2">
    <source>
        <dbReference type="EMBL" id="DAE30735.1"/>
    </source>
</evidence>
<keyword evidence="1" id="KW-0812">Transmembrane</keyword>
<sequence>MEEKSNASVNKRLYKLLIIILRYTPVVLSMNDILHSILSYYNINCYILSCLGGVSLAFLGILYIISYVFRFCYLYRIPLYFVTLTNLIALYDLYVGINIGDLQMLRVYLVLFGISMISFIYLKVKKKC</sequence>
<accession>A0A8S5RH80</accession>